<dbReference type="OrthoDB" id="310895at2759"/>
<evidence type="ECO:0000256" key="1">
    <source>
        <dbReference type="ARBA" id="ARBA00009986"/>
    </source>
</evidence>
<dbReference type="Gene3D" id="3.40.309.10">
    <property type="entry name" value="Aldehyde Dehydrogenase, Chain A, domain 2"/>
    <property type="match status" value="1"/>
</dbReference>
<gene>
    <name evidence="3" type="ORF">BD311DRAFT_743196</name>
</gene>
<dbReference type="SUPFAM" id="SSF53720">
    <property type="entry name" value="ALDH-like"/>
    <property type="match status" value="1"/>
</dbReference>
<feature type="domain" description="Aldehyde dehydrogenase" evidence="2">
    <location>
        <begin position="77"/>
        <end position="155"/>
    </location>
</feature>
<dbReference type="GO" id="GO:0016620">
    <property type="term" value="F:oxidoreductase activity, acting on the aldehyde or oxo group of donors, NAD or NADP as acceptor"/>
    <property type="evidence" value="ECO:0007669"/>
    <property type="project" value="InterPro"/>
</dbReference>
<protein>
    <submittedName>
        <fullName evidence="3">Aldehyde/histidinol dehydrogenase</fullName>
    </submittedName>
</protein>
<dbReference type="AlphaFoldDB" id="A0A4Q9M8Y0"/>
<name>A0A4Q9M8Y0_9APHY</name>
<dbReference type="InterPro" id="IPR016162">
    <property type="entry name" value="Ald_DH_N"/>
</dbReference>
<sequence length="156" mass="17584">MSCLRLRRSLDNCKNFSWAERWDTKSIEKFAFTGSTLAGRKITEASAKSNLKKVTLGELGGISLTIVFDDADLEQAVGDPFSPKTFQDPQINQQQHDRIMRYIGYGKADGAKVRYGGHRVCHEGYYISPTIFTETKPNIEIALEEIFGHVCVMGRF</sequence>
<evidence type="ECO:0000259" key="2">
    <source>
        <dbReference type="Pfam" id="PF00171"/>
    </source>
</evidence>
<dbReference type="Proteomes" id="UP000292957">
    <property type="component" value="Unassembled WGS sequence"/>
</dbReference>
<dbReference type="Pfam" id="PF00171">
    <property type="entry name" value="Aldedh"/>
    <property type="match status" value="1"/>
</dbReference>
<dbReference type="Gene3D" id="3.40.605.10">
    <property type="entry name" value="Aldehyde Dehydrogenase, Chain A, domain 1"/>
    <property type="match status" value="1"/>
</dbReference>
<evidence type="ECO:0000313" key="3">
    <source>
        <dbReference type="EMBL" id="TBU22076.1"/>
    </source>
</evidence>
<dbReference type="InterPro" id="IPR015590">
    <property type="entry name" value="Aldehyde_DH_dom"/>
</dbReference>
<reference evidence="3" key="1">
    <citation type="submission" date="2019-01" db="EMBL/GenBank/DDBJ databases">
        <title>Draft genome sequences of three monokaryotic isolates of the white-rot basidiomycete fungus Dichomitus squalens.</title>
        <authorList>
            <consortium name="DOE Joint Genome Institute"/>
            <person name="Lopez S.C."/>
            <person name="Andreopoulos B."/>
            <person name="Pangilinan J."/>
            <person name="Lipzen A."/>
            <person name="Riley R."/>
            <person name="Ahrendt S."/>
            <person name="Ng V."/>
            <person name="Barry K."/>
            <person name="Daum C."/>
            <person name="Grigoriev I.V."/>
            <person name="Hilden K.S."/>
            <person name="Makela M.R."/>
            <person name="de Vries R.P."/>
        </authorList>
    </citation>
    <scope>NUCLEOTIDE SEQUENCE [LARGE SCALE GENOMIC DNA]</scope>
    <source>
        <strain evidence="3">OM18370.1</strain>
    </source>
</reference>
<accession>A0A4Q9M8Y0</accession>
<dbReference type="InterPro" id="IPR016163">
    <property type="entry name" value="Ald_DH_C"/>
</dbReference>
<organism evidence="3">
    <name type="scientific">Dichomitus squalens</name>
    <dbReference type="NCBI Taxonomy" id="114155"/>
    <lineage>
        <taxon>Eukaryota</taxon>
        <taxon>Fungi</taxon>
        <taxon>Dikarya</taxon>
        <taxon>Basidiomycota</taxon>
        <taxon>Agaricomycotina</taxon>
        <taxon>Agaricomycetes</taxon>
        <taxon>Polyporales</taxon>
        <taxon>Polyporaceae</taxon>
        <taxon>Dichomitus</taxon>
    </lineage>
</organism>
<comment type="similarity">
    <text evidence="1">Belongs to the aldehyde dehydrogenase family.</text>
</comment>
<dbReference type="PANTHER" id="PTHR11699">
    <property type="entry name" value="ALDEHYDE DEHYDROGENASE-RELATED"/>
    <property type="match status" value="1"/>
</dbReference>
<dbReference type="EMBL" id="ML143558">
    <property type="protein sequence ID" value="TBU22076.1"/>
    <property type="molecule type" value="Genomic_DNA"/>
</dbReference>
<dbReference type="InterPro" id="IPR016161">
    <property type="entry name" value="Ald_DH/histidinol_DH"/>
</dbReference>
<proteinExistence type="inferred from homology"/>